<organism evidence="3 4">
    <name type="scientific">Rhizobium quercicola</name>
    <dbReference type="NCBI Taxonomy" id="2901226"/>
    <lineage>
        <taxon>Bacteria</taxon>
        <taxon>Pseudomonadati</taxon>
        <taxon>Pseudomonadota</taxon>
        <taxon>Alphaproteobacteria</taxon>
        <taxon>Hyphomicrobiales</taxon>
        <taxon>Rhizobiaceae</taxon>
        <taxon>Rhizobium/Agrobacterium group</taxon>
        <taxon>Rhizobium</taxon>
    </lineage>
</organism>
<protein>
    <recommendedName>
        <fullName evidence="2">Anti-sigma factor NepR domain-containing protein</fullName>
    </recommendedName>
</protein>
<feature type="domain" description="Anti-sigma factor NepR" evidence="2">
    <location>
        <begin position="22"/>
        <end position="55"/>
    </location>
</feature>
<evidence type="ECO:0000256" key="1">
    <source>
        <dbReference type="SAM" id="MobiDB-lite"/>
    </source>
</evidence>
<dbReference type="AlphaFoldDB" id="A0A9X1NU78"/>
<dbReference type="EMBL" id="JAJOZR010000013">
    <property type="protein sequence ID" value="MCD7111142.1"/>
    <property type="molecule type" value="Genomic_DNA"/>
</dbReference>
<keyword evidence="4" id="KW-1185">Reference proteome</keyword>
<feature type="region of interest" description="Disordered" evidence="1">
    <location>
        <begin position="1"/>
        <end position="20"/>
    </location>
</feature>
<reference evidence="3" key="1">
    <citation type="submission" date="2021-12" db="EMBL/GenBank/DDBJ databases">
        <authorList>
            <person name="Li Y."/>
        </authorList>
    </citation>
    <scope>NUCLEOTIDE SEQUENCE</scope>
    <source>
        <strain evidence="3">DKSPLA3</strain>
    </source>
</reference>
<name>A0A9X1NU78_9HYPH</name>
<evidence type="ECO:0000259" key="2">
    <source>
        <dbReference type="Pfam" id="PF18557"/>
    </source>
</evidence>
<sequence length="61" mass="6871">MAERTDSKPRPVLQGGETIDPNSQIVSKLRAFYDAVEQEPLPDVFLDLLQQLDSVEKTRKG</sequence>
<proteinExistence type="predicted"/>
<comment type="caution">
    <text evidence="3">The sequence shown here is derived from an EMBL/GenBank/DDBJ whole genome shotgun (WGS) entry which is preliminary data.</text>
</comment>
<dbReference type="InterPro" id="IPR041649">
    <property type="entry name" value="NepR"/>
</dbReference>
<evidence type="ECO:0000313" key="4">
    <source>
        <dbReference type="Proteomes" id="UP001139089"/>
    </source>
</evidence>
<evidence type="ECO:0000313" key="3">
    <source>
        <dbReference type="EMBL" id="MCD7111142.1"/>
    </source>
</evidence>
<gene>
    <name evidence="3" type="ORF">LRX75_19070</name>
</gene>
<dbReference type="Pfam" id="PF18557">
    <property type="entry name" value="NepR"/>
    <property type="match status" value="1"/>
</dbReference>
<accession>A0A9X1NU78</accession>
<dbReference type="RefSeq" id="WP_231816243.1">
    <property type="nucleotide sequence ID" value="NZ_JAJOZR010000013.1"/>
</dbReference>
<dbReference type="Proteomes" id="UP001139089">
    <property type="component" value="Unassembled WGS sequence"/>
</dbReference>